<keyword evidence="2" id="KW-1185">Reference proteome</keyword>
<organism evidence="1 2">
    <name type="scientific">Artomyces pyxidatus</name>
    <dbReference type="NCBI Taxonomy" id="48021"/>
    <lineage>
        <taxon>Eukaryota</taxon>
        <taxon>Fungi</taxon>
        <taxon>Dikarya</taxon>
        <taxon>Basidiomycota</taxon>
        <taxon>Agaricomycotina</taxon>
        <taxon>Agaricomycetes</taxon>
        <taxon>Russulales</taxon>
        <taxon>Auriscalpiaceae</taxon>
        <taxon>Artomyces</taxon>
    </lineage>
</organism>
<sequence>MLVGKTSHLCRRVHTAAETLRAHEIMYGGQSGVDVDGNWVAGSRREAVRVTSLRRELERATLQLDQADAILNGAALHARNARLERFSREFGTMPVSEDQENHPPGKWPEVVLSNSDYVVAESHVAQGQHGFLFSFQRELAEVMLTAAKFRLMVQPDSSSTRMYCGVYRAREWQDGAMTGPEFLRLPEHIRNGIVARVSQSPAGSAPFNAVDEEFARSRRVLACIVLQCVRPHTNLWVPPRIRAAQVPAAFSALPVGAPKVADAYRQVAPLARQPLQVANHAHAAVVPVAIAPSVWPEPGAGFAAGVPRDSNINVFWAPAPGGRVAPVCEPGTPGGEDGAATGGGRAGAPRC</sequence>
<gene>
    <name evidence="1" type="ORF">BV25DRAFT_690405</name>
</gene>
<name>A0ACB8T0Q3_9AGAM</name>
<evidence type="ECO:0000313" key="2">
    <source>
        <dbReference type="Proteomes" id="UP000814140"/>
    </source>
</evidence>
<reference evidence="1" key="2">
    <citation type="journal article" date="2022" name="New Phytol.">
        <title>Evolutionary transition to the ectomycorrhizal habit in the genomes of a hyperdiverse lineage of mushroom-forming fungi.</title>
        <authorList>
            <person name="Looney B."/>
            <person name="Miyauchi S."/>
            <person name="Morin E."/>
            <person name="Drula E."/>
            <person name="Courty P.E."/>
            <person name="Kohler A."/>
            <person name="Kuo A."/>
            <person name="LaButti K."/>
            <person name="Pangilinan J."/>
            <person name="Lipzen A."/>
            <person name="Riley R."/>
            <person name="Andreopoulos W."/>
            <person name="He G."/>
            <person name="Johnson J."/>
            <person name="Nolan M."/>
            <person name="Tritt A."/>
            <person name="Barry K.W."/>
            <person name="Grigoriev I.V."/>
            <person name="Nagy L.G."/>
            <person name="Hibbett D."/>
            <person name="Henrissat B."/>
            <person name="Matheny P.B."/>
            <person name="Labbe J."/>
            <person name="Martin F.M."/>
        </authorList>
    </citation>
    <scope>NUCLEOTIDE SEQUENCE</scope>
    <source>
        <strain evidence="1">HHB10654</strain>
    </source>
</reference>
<protein>
    <submittedName>
        <fullName evidence="1">Uncharacterized protein</fullName>
    </submittedName>
</protein>
<accession>A0ACB8T0Q3</accession>
<proteinExistence type="predicted"/>
<evidence type="ECO:0000313" key="1">
    <source>
        <dbReference type="EMBL" id="KAI0062042.1"/>
    </source>
</evidence>
<reference evidence="1" key="1">
    <citation type="submission" date="2021-03" db="EMBL/GenBank/DDBJ databases">
        <authorList>
            <consortium name="DOE Joint Genome Institute"/>
            <person name="Ahrendt S."/>
            <person name="Looney B.P."/>
            <person name="Miyauchi S."/>
            <person name="Morin E."/>
            <person name="Drula E."/>
            <person name="Courty P.E."/>
            <person name="Chicoki N."/>
            <person name="Fauchery L."/>
            <person name="Kohler A."/>
            <person name="Kuo A."/>
            <person name="Labutti K."/>
            <person name="Pangilinan J."/>
            <person name="Lipzen A."/>
            <person name="Riley R."/>
            <person name="Andreopoulos W."/>
            <person name="He G."/>
            <person name="Johnson J."/>
            <person name="Barry K.W."/>
            <person name="Grigoriev I.V."/>
            <person name="Nagy L."/>
            <person name="Hibbett D."/>
            <person name="Henrissat B."/>
            <person name="Matheny P.B."/>
            <person name="Labbe J."/>
            <person name="Martin F."/>
        </authorList>
    </citation>
    <scope>NUCLEOTIDE SEQUENCE</scope>
    <source>
        <strain evidence="1">HHB10654</strain>
    </source>
</reference>
<comment type="caution">
    <text evidence="1">The sequence shown here is derived from an EMBL/GenBank/DDBJ whole genome shotgun (WGS) entry which is preliminary data.</text>
</comment>
<dbReference type="Proteomes" id="UP000814140">
    <property type="component" value="Unassembled WGS sequence"/>
</dbReference>
<dbReference type="EMBL" id="MU277209">
    <property type="protein sequence ID" value="KAI0062042.1"/>
    <property type="molecule type" value="Genomic_DNA"/>
</dbReference>